<organism evidence="4 5">
    <name type="scientific">Candidatus Woesebacteria bacterium RIFOXYA1_FULL_40_18</name>
    <dbReference type="NCBI Taxonomy" id="1802532"/>
    <lineage>
        <taxon>Bacteria</taxon>
        <taxon>Candidatus Woeseibacteriota</taxon>
    </lineage>
</organism>
<feature type="domain" description="LTD" evidence="3">
    <location>
        <begin position="26"/>
        <end position="106"/>
    </location>
</feature>
<feature type="transmembrane region" description="Helical" evidence="2">
    <location>
        <begin position="243"/>
        <end position="261"/>
    </location>
</feature>
<feature type="compositionally biased region" description="Polar residues" evidence="1">
    <location>
        <begin position="121"/>
        <end position="134"/>
    </location>
</feature>
<comment type="caution">
    <text evidence="4">The sequence shown here is derived from an EMBL/GenBank/DDBJ whole genome shotgun (WGS) entry which is preliminary data.</text>
</comment>
<evidence type="ECO:0000256" key="2">
    <source>
        <dbReference type="SAM" id="Phobius"/>
    </source>
</evidence>
<reference evidence="4 5" key="1">
    <citation type="journal article" date="2016" name="Nat. Commun.">
        <title>Thousands of microbial genomes shed light on interconnected biogeochemical processes in an aquifer system.</title>
        <authorList>
            <person name="Anantharaman K."/>
            <person name="Brown C.T."/>
            <person name="Hug L.A."/>
            <person name="Sharon I."/>
            <person name="Castelle C.J."/>
            <person name="Probst A.J."/>
            <person name="Thomas B.C."/>
            <person name="Singh A."/>
            <person name="Wilkins M.J."/>
            <person name="Karaoz U."/>
            <person name="Brodie E.L."/>
            <person name="Williams K.H."/>
            <person name="Hubbard S.S."/>
            <person name="Banfield J.F."/>
        </authorList>
    </citation>
    <scope>NUCLEOTIDE SEQUENCE [LARGE SCALE GENOMIC DNA]</scope>
</reference>
<evidence type="ECO:0000313" key="4">
    <source>
        <dbReference type="EMBL" id="OGM76426.1"/>
    </source>
</evidence>
<protein>
    <recommendedName>
        <fullName evidence="3">LTD domain-containing protein</fullName>
    </recommendedName>
</protein>
<accession>A0A1F8CJZ7</accession>
<dbReference type="InterPro" id="IPR001322">
    <property type="entry name" value="Lamin_tail_dom"/>
</dbReference>
<feature type="region of interest" description="Disordered" evidence="1">
    <location>
        <begin position="109"/>
        <end position="217"/>
    </location>
</feature>
<gene>
    <name evidence="4" type="ORF">A2210_00255</name>
</gene>
<name>A0A1F8CJZ7_9BACT</name>
<evidence type="ECO:0000259" key="3">
    <source>
        <dbReference type="Pfam" id="PF00932"/>
    </source>
</evidence>
<dbReference type="Gene3D" id="2.60.40.1260">
    <property type="entry name" value="Lamin Tail domain"/>
    <property type="match status" value="1"/>
</dbReference>
<dbReference type="Proteomes" id="UP000177855">
    <property type="component" value="Unassembled WGS sequence"/>
</dbReference>
<dbReference type="EMBL" id="MGHS01000029">
    <property type="protein sequence ID" value="OGM76426.1"/>
    <property type="molecule type" value="Genomic_DNA"/>
</dbReference>
<dbReference type="SUPFAM" id="SSF74853">
    <property type="entry name" value="Lamin A/C globular tail domain"/>
    <property type="match status" value="1"/>
</dbReference>
<dbReference type="InterPro" id="IPR036415">
    <property type="entry name" value="Lamin_tail_dom_sf"/>
</dbReference>
<evidence type="ECO:0000313" key="5">
    <source>
        <dbReference type="Proteomes" id="UP000177855"/>
    </source>
</evidence>
<keyword evidence="2" id="KW-0812">Transmembrane</keyword>
<dbReference type="Pfam" id="PF00932">
    <property type="entry name" value="LTD"/>
    <property type="match status" value="1"/>
</dbReference>
<dbReference type="AlphaFoldDB" id="A0A1F8CJZ7"/>
<keyword evidence="2" id="KW-1133">Transmembrane helix</keyword>
<keyword evidence="2" id="KW-0472">Membrane</keyword>
<sequence>MNQFIKVIILIQVVVIFLFFLVADVSAQVVINEFSPSEEWVELYNLSPEPIDITGWTLSDEINPSKTLSGTIGSYPSGYFVYQNSGNWLNNDTDTVTLTRGDGTTHTISYGKSGGICKPNDGNTQSIGSLSDGQASGDKFDRFSVATKGLNNSGGTLNPCPTPTPTPTSTPTASPTATPTPTPSPTPSKTPTPKPTTKATPMALLDDSPPPANSEVLGLRGGLATLSPESQVGGSTTQNSSPYLPWFFIIPGVGLILYTSFRLFKNVKEGYNNESV</sequence>
<dbReference type="STRING" id="1802532.A2210_00255"/>
<feature type="compositionally biased region" description="Pro residues" evidence="1">
    <location>
        <begin position="178"/>
        <end position="194"/>
    </location>
</feature>
<evidence type="ECO:0000256" key="1">
    <source>
        <dbReference type="SAM" id="MobiDB-lite"/>
    </source>
</evidence>
<proteinExistence type="predicted"/>